<organism evidence="2 3">
    <name type="scientific">Streptomyces longispororuber</name>
    <dbReference type="NCBI Taxonomy" id="68230"/>
    <lineage>
        <taxon>Bacteria</taxon>
        <taxon>Bacillati</taxon>
        <taxon>Actinomycetota</taxon>
        <taxon>Actinomycetes</taxon>
        <taxon>Kitasatosporales</taxon>
        <taxon>Streptomycetaceae</taxon>
        <taxon>Streptomyces</taxon>
    </lineage>
</organism>
<protein>
    <submittedName>
        <fullName evidence="2">Uncharacterized protein</fullName>
    </submittedName>
</protein>
<dbReference type="AlphaFoldDB" id="A0A918ZP15"/>
<evidence type="ECO:0000256" key="1">
    <source>
        <dbReference type="SAM" id="MobiDB-lite"/>
    </source>
</evidence>
<reference evidence="2" key="2">
    <citation type="submission" date="2020-09" db="EMBL/GenBank/DDBJ databases">
        <authorList>
            <person name="Sun Q."/>
            <person name="Ohkuma M."/>
        </authorList>
    </citation>
    <scope>NUCLEOTIDE SEQUENCE</scope>
    <source>
        <strain evidence="2">JCM 4784</strain>
    </source>
</reference>
<proteinExistence type="predicted"/>
<evidence type="ECO:0000313" key="2">
    <source>
        <dbReference type="EMBL" id="GHE62545.1"/>
    </source>
</evidence>
<accession>A0A918ZP15</accession>
<dbReference type="EMBL" id="BNBT01000046">
    <property type="protein sequence ID" value="GHE62545.1"/>
    <property type="molecule type" value="Genomic_DNA"/>
</dbReference>
<comment type="caution">
    <text evidence="2">The sequence shown here is derived from an EMBL/GenBank/DDBJ whole genome shotgun (WGS) entry which is preliminary data.</text>
</comment>
<feature type="region of interest" description="Disordered" evidence="1">
    <location>
        <begin position="52"/>
        <end position="87"/>
    </location>
</feature>
<reference evidence="2" key="1">
    <citation type="journal article" date="2014" name="Int. J. Syst. Evol. Microbiol.">
        <title>Complete genome sequence of Corynebacterium casei LMG S-19264T (=DSM 44701T), isolated from a smear-ripened cheese.</title>
        <authorList>
            <consortium name="US DOE Joint Genome Institute (JGI-PGF)"/>
            <person name="Walter F."/>
            <person name="Albersmeier A."/>
            <person name="Kalinowski J."/>
            <person name="Ruckert C."/>
        </authorList>
    </citation>
    <scope>NUCLEOTIDE SEQUENCE</scope>
    <source>
        <strain evidence="2">JCM 4784</strain>
    </source>
</reference>
<dbReference type="Proteomes" id="UP000608024">
    <property type="component" value="Unassembled WGS sequence"/>
</dbReference>
<evidence type="ECO:0000313" key="3">
    <source>
        <dbReference type="Proteomes" id="UP000608024"/>
    </source>
</evidence>
<name>A0A918ZP15_9ACTN</name>
<sequence length="87" mass="9464">MTLRVDNFTEGVCRLSIAVHTPVAPAALDVVLRRPSPSFAVRITRVPRVRTRTRAPRRAFPARPAGRDSFAPVPEGPVPLREGPVSA</sequence>
<keyword evidence="3" id="KW-1185">Reference proteome</keyword>
<gene>
    <name evidence="2" type="ORF">GCM10018785_34470</name>
</gene>